<dbReference type="InterPro" id="IPR002716">
    <property type="entry name" value="PIN_dom"/>
</dbReference>
<dbReference type="InterPro" id="IPR002850">
    <property type="entry name" value="PIN_toxin-like"/>
</dbReference>
<proteinExistence type="predicted"/>
<dbReference type="PANTHER" id="PTHR34610">
    <property type="entry name" value="SSL7007 PROTEIN"/>
    <property type="match status" value="1"/>
</dbReference>
<evidence type="ECO:0000259" key="1">
    <source>
        <dbReference type="SMART" id="SM00670"/>
    </source>
</evidence>
<dbReference type="NCBIfam" id="TIGR00305">
    <property type="entry name" value="putative toxin-antitoxin system toxin component, PIN family"/>
    <property type="match status" value="1"/>
</dbReference>
<gene>
    <name evidence="2" type="ORF">FQY83_16485</name>
</gene>
<feature type="domain" description="PIN" evidence="1">
    <location>
        <begin position="4"/>
        <end position="119"/>
    </location>
</feature>
<accession>A0A5C5TW48</accession>
<dbReference type="RefSeq" id="WP_146389145.1">
    <property type="nucleotide sequence ID" value="NZ_VOHK01000009.1"/>
</dbReference>
<dbReference type="Proteomes" id="UP000319980">
    <property type="component" value="Unassembled WGS sequence"/>
</dbReference>
<keyword evidence="3" id="KW-1185">Reference proteome</keyword>
<dbReference type="SMART" id="SM00670">
    <property type="entry name" value="PINc"/>
    <property type="match status" value="1"/>
</dbReference>
<dbReference type="InterPro" id="IPR029060">
    <property type="entry name" value="PIN-like_dom_sf"/>
</dbReference>
<dbReference type="Pfam" id="PF13470">
    <property type="entry name" value="PIN_3"/>
    <property type="match status" value="1"/>
</dbReference>
<dbReference type="EMBL" id="VOHK01000009">
    <property type="protein sequence ID" value="TWT17522.1"/>
    <property type="molecule type" value="Genomic_DNA"/>
</dbReference>
<evidence type="ECO:0000313" key="3">
    <source>
        <dbReference type="Proteomes" id="UP000319980"/>
    </source>
</evidence>
<dbReference type="AlphaFoldDB" id="A0A5C5TW48"/>
<dbReference type="PANTHER" id="PTHR34610:SF3">
    <property type="entry name" value="SSL7007 PROTEIN"/>
    <property type="match status" value="1"/>
</dbReference>
<reference evidence="2 3" key="1">
    <citation type="journal article" date="2008" name="Int. J. Syst. Evol. Microbiol.">
        <title>Luteimonas marina sp. nov., isolated from seawater.</title>
        <authorList>
            <person name="Baik K.S."/>
            <person name="Park S.C."/>
            <person name="Kim M.S."/>
            <person name="Kim E.M."/>
            <person name="Park C."/>
            <person name="Chun J."/>
            <person name="Seong C.N."/>
        </authorList>
    </citation>
    <scope>NUCLEOTIDE SEQUENCE [LARGE SCALE GENOMIC DNA]</scope>
    <source>
        <strain evidence="2 3">FR1330</strain>
    </source>
</reference>
<comment type="caution">
    <text evidence="2">The sequence shown here is derived from an EMBL/GenBank/DDBJ whole genome shotgun (WGS) entry which is preliminary data.</text>
</comment>
<protein>
    <submittedName>
        <fullName evidence="2">Putative toxin-antitoxin system toxin component, PIN family</fullName>
    </submittedName>
</protein>
<dbReference type="OrthoDB" id="9802272at2"/>
<dbReference type="SUPFAM" id="SSF88723">
    <property type="entry name" value="PIN domain-like"/>
    <property type="match status" value="1"/>
</dbReference>
<sequence>MKAERVVIDSNVLIAALISPAGTARRVIDTVLDREIDVLLSEAVFTGLVSRLERPKFDRYREADAWNQFLSELVELAIWHEDTGVAAGVSCDADDDKFLALAAIGRADAIISGDHDLLELGSYEGIPILAPAQFLQDLRD</sequence>
<organism evidence="2 3">
    <name type="scientific">Luteimonas marina</name>
    <dbReference type="NCBI Taxonomy" id="488485"/>
    <lineage>
        <taxon>Bacteria</taxon>
        <taxon>Pseudomonadati</taxon>
        <taxon>Pseudomonadota</taxon>
        <taxon>Gammaproteobacteria</taxon>
        <taxon>Lysobacterales</taxon>
        <taxon>Lysobacteraceae</taxon>
        <taxon>Luteimonas</taxon>
    </lineage>
</organism>
<name>A0A5C5TW48_9GAMM</name>
<evidence type="ECO:0000313" key="2">
    <source>
        <dbReference type="EMBL" id="TWT17522.1"/>
    </source>
</evidence>